<dbReference type="PANTHER" id="PTHR31189">
    <property type="entry name" value="OS03G0336100 PROTEIN-RELATED"/>
    <property type="match status" value="1"/>
</dbReference>
<evidence type="ECO:0000256" key="1">
    <source>
        <dbReference type="ARBA" id="ARBA00023597"/>
    </source>
</evidence>
<dbReference type="EMBL" id="JAIWQS010000005">
    <property type="protein sequence ID" value="KAJ8765833.1"/>
    <property type="molecule type" value="Genomic_DNA"/>
</dbReference>
<organism evidence="4 5">
    <name type="scientific">Erythroxylum novogranatense</name>
    <dbReference type="NCBI Taxonomy" id="1862640"/>
    <lineage>
        <taxon>Eukaryota</taxon>
        <taxon>Viridiplantae</taxon>
        <taxon>Streptophyta</taxon>
        <taxon>Embryophyta</taxon>
        <taxon>Tracheophyta</taxon>
        <taxon>Spermatophyta</taxon>
        <taxon>Magnoliopsida</taxon>
        <taxon>eudicotyledons</taxon>
        <taxon>Gunneridae</taxon>
        <taxon>Pentapetalae</taxon>
        <taxon>rosids</taxon>
        <taxon>fabids</taxon>
        <taxon>Malpighiales</taxon>
        <taxon>Erythroxylaceae</taxon>
        <taxon>Erythroxylum</taxon>
    </lineage>
</organism>
<evidence type="ECO:0000259" key="3">
    <source>
        <dbReference type="SMART" id="SM00835"/>
    </source>
</evidence>
<protein>
    <recommendedName>
        <fullName evidence="3">Cupin type-1 domain-containing protein</fullName>
    </recommendedName>
</protein>
<dbReference type="CDD" id="cd02245">
    <property type="entry name" value="cupin_7S_vicilin-like_C"/>
    <property type="match status" value="1"/>
</dbReference>
<gene>
    <name evidence="4" type="ORF">K2173_015764</name>
</gene>
<dbReference type="SUPFAM" id="SSF51182">
    <property type="entry name" value="RmlC-like cupins"/>
    <property type="match status" value="2"/>
</dbReference>
<dbReference type="InterPro" id="IPR014710">
    <property type="entry name" value="RmlC-like_jellyroll"/>
</dbReference>
<dbReference type="AlphaFoldDB" id="A0AAV8THV3"/>
<dbReference type="InterPro" id="IPR050253">
    <property type="entry name" value="Seed_Storage-Functional"/>
</dbReference>
<evidence type="ECO:0000313" key="4">
    <source>
        <dbReference type="EMBL" id="KAJ8765833.1"/>
    </source>
</evidence>
<dbReference type="Gene3D" id="2.60.120.10">
    <property type="entry name" value="Jelly Rolls"/>
    <property type="match status" value="3"/>
</dbReference>
<dbReference type="Pfam" id="PF00190">
    <property type="entry name" value="Cupin_1"/>
    <property type="match status" value="1"/>
</dbReference>
<feature type="region of interest" description="Disordered" evidence="2">
    <location>
        <begin position="1"/>
        <end position="26"/>
    </location>
</feature>
<evidence type="ECO:0000256" key="2">
    <source>
        <dbReference type="SAM" id="MobiDB-lite"/>
    </source>
</evidence>
<dbReference type="SMART" id="SM00835">
    <property type="entry name" value="Cupin_1"/>
    <property type="match status" value="1"/>
</dbReference>
<dbReference type="InterPro" id="IPR011051">
    <property type="entry name" value="RmlC_Cupin_sf"/>
</dbReference>
<sequence>MYEQCRSNSDEGNSIKKEEKKENSLAEVRTKENPYYFQSQKFRSSYKSQEGHLKILEWFSKRSKLLRGLDNYHLAVFEASPNTFSVPHHCDVEVVFVVLKGKRTITFLLRGKRESYNVESYDVIGVPAGTTVYSINLCIILSQGYFAGGGDNPESFYRAFSNDILETALKTPKDRLDRFFGQQKKGFVLKASREQIKALSEHAFFSTKQRGHEWRGPFSLRNQQSIYSNNHGKFFGASPDDCKQLQDINLSGALMVPHYNSWTTIVVLVVEGRGRFEMACPHLERQRHDPNSGRYQKISSQLSPGDVFIIPAGHPVAVLASENENLRTLGFGINVVASGPIASILTCGAHCPI</sequence>
<keyword evidence="5" id="KW-1185">Reference proteome</keyword>
<dbReference type="PANTHER" id="PTHR31189:SF41">
    <property type="entry name" value="VICILIN C72"/>
    <property type="match status" value="1"/>
</dbReference>
<dbReference type="CDD" id="cd02244">
    <property type="entry name" value="cupin_7S_vicilin-like_N"/>
    <property type="match status" value="1"/>
</dbReference>
<feature type="domain" description="Cupin type-1" evidence="3">
    <location>
        <begin position="218"/>
        <end position="343"/>
    </location>
</feature>
<name>A0AAV8THV3_9ROSI</name>
<dbReference type="InterPro" id="IPR006045">
    <property type="entry name" value="Cupin_1"/>
</dbReference>
<feature type="compositionally biased region" description="Polar residues" evidence="2">
    <location>
        <begin position="1"/>
        <end position="12"/>
    </location>
</feature>
<proteinExistence type="inferred from homology"/>
<feature type="compositionally biased region" description="Basic and acidic residues" evidence="2">
    <location>
        <begin position="13"/>
        <end position="26"/>
    </location>
</feature>
<accession>A0AAV8THV3</accession>
<comment type="caution">
    <text evidence="4">The sequence shown here is derived from an EMBL/GenBank/DDBJ whole genome shotgun (WGS) entry which is preliminary data.</text>
</comment>
<reference evidence="4 5" key="1">
    <citation type="submission" date="2021-09" db="EMBL/GenBank/DDBJ databases">
        <title>Genomic insights and catalytic innovation underlie evolution of tropane alkaloids biosynthesis.</title>
        <authorList>
            <person name="Wang Y.-J."/>
            <person name="Tian T."/>
            <person name="Huang J.-P."/>
            <person name="Huang S.-X."/>
        </authorList>
    </citation>
    <scope>NUCLEOTIDE SEQUENCE [LARGE SCALE GENOMIC DNA]</scope>
    <source>
        <strain evidence="4">KIB-2018</strain>
        <tissue evidence="4">Leaf</tissue>
    </source>
</reference>
<dbReference type="Proteomes" id="UP001159364">
    <property type="component" value="Linkage Group LG05"/>
</dbReference>
<evidence type="ECO:0000313" key="5">
    <source>
        <dbReference type="Proteomes" id="UP001159364"/>
    </source>
</evidence>
<comment type="similarity">
    <text evidence="1">Belongs to the 7S seed storage protein family.</text>
</comment>